<proteinExistence type="predicted"/>
<dbReference type="RefSeq" id="WP_027401628.1">
    <property type="nucleotide sequence ID" value="NZ_CP099464.1"/>
</dbReference>
<gene>
    <name evidence="1" type="ORF">NG743_23135</name>
</gene>
<organism evidence="1 2">
    <name type="scientific">Dolichospermum heterosporum TAC447</name>
    <dbReference type="NCBI Taxonomy" id="747523"/>
    <lineage>
        <taxon>Bacteria</taxon>
        <taxon>Bacillati</taxon>
        <taxon>Cyanobacteriota</taxon>
        <taxon>Cyanophyceae</taxon>
        <taxon>Nostocales</taxon>
        <taxon>Aphanizomenonaceae</taxon>
        <taxon>Dolichospermum</taxon>
        <taxon>Dolichospermum heterosporum</taxon>
    </lineage>
</organism>
<protein>
    <submittedName>
        <fullName evidence="1">Uncharacterized protein</fullName>
    </submittedName>
</protein>
<evidence type="ECO:0000313" key="1">
    <source>
        <dbReference type="EMBL" id="UUO14871.1"/>
    </source>
</evidence>
<dbReference type="EMBL" id="CP099464">
    <property type="protein sequence ID" value="UUO14871.1"/>
    <property type="molecule type" value="Genomic_DNA"/>
</dbReference>
<keyword evidence="2" id="KW-1185">Reference proteome</keyword>
<reference evidence="1" key="1">
    <citation type="submission" date="2022-06" db="EMBL/GenBank/DDBJ databases">
        <title>Nostosin G and Spiroidesin B from the Cyanobacterium Dolichospermum sp. NIES-1697.</title>
        <authorList>
            <person name="Phan C.-S."/>
            <person name="Mehjabin J.J."/>
            <person name="Anas A.R.J."/>
            <person name="Hayasaka M."/>
            <person name="Onoki R."/>
            <person name="Wang J."/>
            <person name="Umezawa T."/>
            <person name="Washio K."/>
            <person name="Morikawa M."/>
            <person name="Okino T."/>
        </authorList>
    </citation>
    <scope>NUCLEOTIDE SEQUENCE</scope>
    <source>
        <strain evidence="1">NIES-1697</strain>
    </source>
</reference>
<dbReference type="Proteomes" id="UP001057561">
    <property type="component" value="Chromosome"/>
</dbReference>
<evidence type="ECO:0000313" key="2">
    <source>
        <dbReference type="Proteomes" id="UP001057561"/>
    </source>
</evidence>
<sequence>MSKIRITDIPVFADISIDQQKVIVGGTTTGPTTAIGTNPVPNYIPLNPIINNFLTSLDINAFDWKPYLDSVGFDINLPMIT</sequence>
<name>A0ABY5LVG7_9CYAN</name>
<accession>A0ABY5LVG7</accession>